<keyword evidence="2" id="KW-0812">Transmembrane</keyword>
<accession>A0A0G0XHK8</accession>
<evidence type="ECO:0000256" key="2">
    <source>
        <dbReference type="SAM" id="Phobius"/>
    </source>
</evidence>
<reference evidence="3 4" key="1">
    <citation type="journal article" date="2015" name="Nature">
        <title>rRNA introns, odd ribosomes, and small enigmatic genomes across a large radiation of phyla.</title>
        <authorList>
            <person name="Brown C.T."/>
            <person name="Hug L.A."/>
            <person name="Thomas B.C."/>
            <person name="Sharon I."/>
            <person name="Castelle C.J."/>
            <person name="Singh A."/>
            <person name="Wilkins M.J."/>
            <person name="Williams K.H."/>
            <person name="Banfield J.F."/>
        </authorList>
    </citation>
    <scope>NUCLEOTIDE SEQUENCE [LARGE SCALE GENOMIC DNA]</scope>
</reference>
<dbReference type="Proteomes" id="UP000033949">
    <property type="component" value="Unassembled WGS sequence"/>
</dbReference>
<dbReference type="SUPFAM" id="SSF54523">
    <property type="entry name" value="Pili subunits"/>
    <property type="match status" value="1"/>
</dbReference>
<keyword evidence="2" id="KW-0472">Membrane</keyword>
<dbReference type="AlphaFoldDB" id="A0A0G0XHK8"/>
<proteinExistence type="predicted"/>
<keyword evidence="1" id="KW-0488">Methylation</keyword>
<dbReference type="PRINTS" id="PR00813">
    <property type="entry name" value="BCTERIALGSPG"/>
</dbReference>
<dbReference type="Pfam" id="PF07963">
    <property type="entry name" value="N_methyl"/>
    <property type="match status" value="1"/>
</dbReference>
<dbReference type="GO" id="GO:0015627">
    <property type="term" value="C:type II protein secretion system complex"/>
    <property type="evidence" value="ECO:0007669"/>
    <property type="project" value="InterPro"/>
</dbReference>
<keyword evidence="2" id="KW-1133">Transmembrane helix</keyword>
<dbReference type="EMBL" id="LCCC01000016">
    <property type="protein sequence ID" value="KKS23937.1"/>
    <property type="molecule type" value="Genomic_DNA"/>
</dbReference>
<feature type="transmembrane region" description="Helical" evidence="2">
    <location>
        <begin position="12"/>
        <end position="29"/>
    </location>
</feature>
<sequence length="152" mass="15969">MKTNFKRGFTLIELLVVVAIIAILTGVILTSTSASRAKGANAGVKTNLRTVMQQTELLYLNNIPNAYGTDSHSIGPCAQTAGTPFSNTVIWAAILEAQKQSGGTMPTCAANPSAYVVSALLKSKEGNFNYWCIDSQGNAKGEIGNISGPICD</sequence>
<dbReference type="InterPro" id="IPR000983">
    <property type="entry name" value="Bac_GSPG_pilin"/>
</dbReference>
<protein>
    <submittedName>
        <fullName evidence="3">Uncharacterized protein</fullName>
    </submittedName>
</protein>
<evidence type="ECO:0000313" key="3">
    <source>
        <dbReference type="EMBL" id="KKS23937.1"/>
    </source>
</evidence>
<name>A0A0G0XHK8_9BACT</name>
<evidence type="ECO:0000256" key="1">
    <source>
        <dbReference type="ARBA" id="ARBA00022481"/>
    </source>
</evidence>
<comment type="caution">
    <text evidence="3">The sequence shown here is derived from an EMBL/GenBank/DDBJ whole genome shotgun (WGS) entry which is preliminary data.</text>
</comment>
<gene>
    <name evidence="3" type="ORF">UU82_C0016G0019</name>
</gene>
<dbReference type="NCBIfam" id="TIGR02532">
    <property type="entry name" value="IV_pilin_GFxxxE"/>
    <property type="match status" value="1"/>
</dbReference>
<dbReference type="Gene3D" id="3.30.700.10">
    <property type="entry name" value="Glycoprotein, Type 4 Pilin"/>
    <property type="match status" value="1"/>
</dbReference>
<dbReference type="GO" id="GO:0015628">
    <property type="term" value="P:protein secretion by the type II secretion system"/>
    <property type="evidence" value="ECO:0007669"/>
    <property type="project" value="InterPro"/>
</dbReference>
<dbReference type="InterPro" id="IPR045584">
    <property type="entry name" value="Pilin-like"/>
</dbReference>
<organism evidence="3 4">
    <name type="scientific">Candidatus Nomurabacteria bacterium GW2011_GWC2_41_8</name>
    <dbReference type="NCBI Taxonomy" id="1618755"/>
    <lineage>
        <taxon>Bacteria</taxon>
        <taxon>Candidatus Nomuraibacteriota</taxon>
    </lineage>
</organism>
<dbReference type="InterPro" id="IPR012902">
    <property type="entry name" value="N_methyl_site"/>
</dbReference>
<dbReference type="PANTHER" id="PTHR30093">
    <property type="entry name" value="GENERAL SECRETION PATHWAY PROTEIN G"/>
    <property type="match status" value="1"/>
</dbReference>
<dbReference type="PROSITE" id="PS00409">
    <property type="entry name" value="PROKAR_NTER_METHYL"/>
    <property type="match status" value="1"/>
</dbReference>
<evidence type="ECO:0000313" key="4">
    <source>
        <dbReference type="Proteomes" id="UP000033949"/>
    </source>
</evidence>